<dbReference type="GO" id="GO:0046872">
    <property type="term" value="F:metal ion binding"/>
    <property type="evidence" value="ECO:0007669"/>
    <property type="project" value="UniProtKB-KW"/>
</dbReference>
<keyword evidence="2" id="KW-0489">Methyltransferase</keyword>
<evidence type="ECO:0000256" key="5">
    <source>
        <dbReference type="ARBA" id="ARBA00022842"/>
    </source>
</evidence>
<dbReference type="SUPFAM" id="SSF53335">
    <property type="entry name" value="S-adenosyl-L-methionine-dependent methyltransferases"/>
    <property type="match status" value="1"/>
</dbReference>
<organism evidence="6 7">
    <name type="scientific">Nyssa sinensis</name>
    <dbReference type="NCBI Taxonomy" id="561372"/>
    <lineage>
        <taxon>Eukaryota</taxon>
        <taxon>Viridiplantae</taxon>
        <taxon>Streptophyta</taxon>
        <taxon>Embryophyta</taxon>
        <taxon>Tracheophyta</taxon>
        <taxon>Spermatophyta</taxon>
        <taxon>Magnoliopsida</taxon>
        <taxon>eudicotyledons</taxon>
        <taxon>Gunneridae</taxon>
        <taxon>Pentapetalae</taxon>
        <taxon>asterids</taxon>
        <taxon>Cornales</taxon>
        <taxon>Nyssaceae</taxon>
        <taxon>Nyssa</taxon>
    </lineage>
</organism>
<dbReference type="OrthoDB" id="1523883at2759"/>
<dbReference type="EMBL" id="CM018035">
    <property type="protein sequence ID" value="KAA8542766.1"/>
    <property type="molecule type" value="Genomic_DNA"/>
</dbReference>
<name>A0A5J5BJC6_9ASTE</name>
<evidence type="ECO:0000256" key="1">
    <source>
        <dbReference type="ARBA" id="ARBA00007967"/>
    </source>
</evidence>
<dbReference type="AlphaFoldDB" id="A0A5J5BJC6"/>
<dbReference type="Gene3D" id="1.10.1200.270">
    <property type="entry name" value="Methyltransferase, alpha-helical capping domain"/>
    <property type="match status" value="1"/>
</dbReference>
<evidence type="ECO:0000313" key="7">
    <source>
        <dbReference type="Proteomes" id="UP000325577"/>
    </source>
</evidence>
<keyword evidence="3" id="KW-0808">Transferase</keyword>
<dbReference type="Proteomes" id="UP000325577">
    <property type="component" value="Linkage Group LG12"/>
</dbReference>
<evidence type="ECO:0000256" key="4">
    <source>
        <dbReference type="ARBA" id="ARBA00022723"/>
    </source>
</evidence>
<dbReference type="InterPro" id="IPR042086">
    <property type="entry name" value="MeTrfase_capping"/>
</dbReference>
<keyword evidence="5" id="KW-0460">Magnesium</keyword>
<dbReference type="GO" id="GO:0032259">
    <property type="term" value="P:methylation"/>
    <property type="evidence" value="ECO:0007669"/>
    <property type="project" value="UniProtKB-KW"/>
</dbReference>
<proteinExistence type="inferred from homology"/>
<keyword evidence="7" id="KW-1185">Reference proteome</keyword>
<comment type="similarity">
    <text evidence="1">Belongs to the methyltransferase superfamily. Type-7 methyltransferase family.</text>
</comment>
<evidence type="ECO:0000256" key="3">
    <source>
        <dbReference type="ARBA" id="ARBA00022679"/>
    </source>
</evidence>
<sequence>MGGEESLAMTGGDGRYNYARNSNPQGLLSKDKLDSFNLPIYSPSSEELEKLIEKTGCFDIARVEEMHRNTIPLLTMQECIAGLQGIIETHFGSEILDDLFDRYAKKIGIALFVLLKRKH</sequence>
<reference evidence="6 7" key="1">
    <citation type="submission" date="2019-09" db="EMBL/GenBank/DDBJ databases">
        <title>A chromosome-level genome assembly of the Chinese tupelo Nyssa sinensis.</title>
        <authorList>
            <person name="Yang X."/>
            <person name="Kang M."/>
            <person name="Yang Y."/>
            <person name="Xiong H."/>
            <person name="Wang M."/>
            <person name="Zhang Z."/>
            <person name="Wang Z."/>
            <person name="Wu H."/>
            <person name="Ma T."/>
            <person name="Liu J."/>
            <person name="Xi Z."/>
        </authorList>
    </citation>
    <scope>NUCLEOTIDE SEQUENCE [LARGE SCALE GENOMIC DNA]</scope>
    <source>
        <strain evidence="6">J267</strain>
        <tissue evidence="6">Leaf</tissue>
    </source>
</reference>
<gene>
    <name evidence="6" type="ORF">F0562_023918</name>
</gene>
<dbReference type="InterPro" id="IPR005299">
    <property type="entry name" value="MeTrfase_7"/>
</dbReference>
<dbReference type="PANTHER" id="PTHR31009">
    <property type="entry name" value="S-ADENOSYL-L-METHIONINE:CARBOXYL METHYLTRANSFERASE FAMILY PROTEIN"/>
    <property type="match status" value="1"/>
</dbReference>
<dbReference type="GO" id="GO:0008168">
    <property type="term" value="F:methyltransferase activity"/>
    <property type="evidence" value="ECO:0007669"/>
    <property type="project" value="UniProtKB-KW"/>
</dbReference>
<evidence type="ECO:0000313" key="6">
    <source>
        <dbReference type="EMBL" id="KAA8542766.1"/>
    </source>
</evidence>
<dbReference type="InterPro" id="IPR029063">
    <property type="entry name" value="SAM-dependent_MTases_sf"/>
</dbReference>
<dbReference type="Gene3D" id="3.40.50.150">
    <property type="entry name" value="Vaccinia Virus protein VP39"/>
    <property type="match status" value="1"/>
</dbReference>
<keyword evidence="4" id="KW-0479">Metal-binding</keyword>
<accession>A0A5J5BJC6</accession>
<dbReference type="Pfam" id="PF03492">
    <property type="entry name" value="Methyltransf_7"/>
    <property type="match status" value="1"/>
</dbReference>
<protein>
    <submittedName>
        <fullName evidence="6">Uncharacterized protein</fullName>
    </submittedName>
</protein>
<evidence type="ECO:0000256" key="2">
    <source>
        <dbReference type="ARBA" id="ARBA00022603"/>
    </source>
</evidence>